<feature type="transmembrane region" description="Helical" evidence="6">
    <location>
        <begin position="133"/>
        <end position="149"/>
    </location>
</feature>
<evidence type="ECO:0000256" key="5">
    <source>
        <dbReference type="ARBA" id="ARBA00023136"/>
    </source>
</evidence>
<name>A0A245ZUV8_9SPHN</name>
<evidence type="ECO:0000313" key="9">
    <source>
        <dbReference type="Proteomes" id="UP000197290"/>
    </source>
</evidence>
<proteinExistence type="predicted"/>
<evidence type="ECO:0000259" key="7">
    <source>
        <dbReference type="Pfam" id="PF01478"/>
    </source>
</evidence>
<keyword evidence="5 6" id="KW-0472">Membrane</keyword>
<feature type="transmembrane region" description="Helical" evidence="6">
    <location>
        <begin position="62"/>
        <end position="82"/>
    </location>
</feature>
<dbReference type="InterPro" id="IPR052218">
    <property type="entry name" value="Preflagellin_Peptidase"/>
</dbReference>
<dbReference type="Pfam" id="PF01478">
    <property type="entry name" value="Peptidase_A24"/>
    <property type="match status" value="1"/>
</dbReference>
<dbReference type="PANTHER" id="PTHR36506">
    <property type="entry name" value="PREFLAGELLIN PEPTIDASE"/>
    <property type="match status" value="1"/>
</dbReference>
<evidence type="ECO:0000313" key="8">
    <source>
        <dbReference type="EMBL" id="OWK33527.1"/>
    </source>
</evidence>
<keyword evidence="3 6" id="KW-0812">Transmembrane</keyword>
<comment type="subcellular location">
    <subcellularLocation>
        <location evidence="1">Cell membrane</location>
        <topology evidence="1">Multi-pass membrane protein</topology>
    </subcellularLocation>
</comment>
<dbReference type="PANTHER" id="PTHR36506:SF1">
    <property type="entry name" value="PREFLAGELLIN PEPTIDASE"/>
    <property type="match status" value="1"/>
</dbReference>
<dbReference type="Proteomes" id="UP000197290">
    <property type="component" value="Unassembled WGS sequence"/>
</dbReference>
<keyword evidence="9" id="KW-1185">Reference proteome</keyword>
<gene>
    <name evidence="8" type="ORF">SPDO_04060</name>
</gene>
<dbReference type="EMBL" id="NBBI01000001">
    <property type="protein sequence ID" value="OWK33527.1"/>
    <property type="molecule type" value="Genomic_DNA"/>
</dbReference>
<comment type="caution">
    <text evidence="8">The sequence shown here is derived from an EMBL/GenBank/DDBJ whole genome shotgun (WGS) entry which is preliminary data.</text>
</comment>
<accession>A0A245ZUV8</accession>
<dbReference type="AlphaFoldDB" id="A0A245ZUV8"/>
<dbReference type="InterPro" id="IPR000045">
    <property type="entry name" value="Prepilin_IV_endopep_pep"/>
</dbReference>
<keyword evidence="2" id="KW-1003">Cell membrane</keyword>
<evidence type="ECO:0000256" key="6">
    <source>
        <dbReference type="SAM" id="Phobius"/>
    </source>
</evidence>
<dbReference type="GO" id="GO:0005886">
    <property type="term" value="C:plasma membrane"/>
    <property type="evidence" value="ECO:0007669"/>
    <property type="project" value="UniProtKB-SubCell"/>
</dbReference>
<feature type="domain" description="Prepilin type IV endopeptidase peptidase" evidence="7">
    <location>
        <begin position="14"/>
        <end position="117"/>
    </location>
</feature>
<dbReference type="RefSeq" id="WP_088365766.1">
    <property type="nucleotide sequence ID" value="NZ_NBBI01000001.1"/>
</dbReference>
<organism evidence="8 9">
    <name type="scientific">Sphingomonas dokdonensis</name>
    <dbReference type="NCBI Taxonomy" id="344880"/>
    <lineage>
        <taxon>Bacteria</taxon>
        <taxon>Pseudomonadati</taxon>
        <taxon>Pseudomonadota</taxon>
        <taxon>Alphaproteobacteria</taxon>
        <taxon>Sphingomonadales</taxon>
        <taxon>Sphingomonadaceae</taxon>
        <taxon>Sphingomonas</taxon>
    </lineage>
</organism>
<evidence type="ECO:0000256" key="4">
    <source>
        <dbReference type="ARBA" id="ARBA00022989"/>
    </source>
</evidence>
<keyword evidence="4 6" id="KW-1133">Transmembrane helix</keyword>
<reference evidence="8 9" key="1">
    <citation type="submission" date="2017-03" db="EMBL/GenBank/DDBJ databases">
        <title>Genome sequence of Sphingomonas dokdonensis DSM 21029.</title>
        <authorList>
            <person name="Poehlein A."/>
            <person name="Wuebbeler J.H."/>
            <person name="Steinbuechel A."/>
            <person name="Daniel R."/>
        </authorList>
    </citation>
    <scope>NUCLEOTIDE SEQUENCE [LARGE SCALE GENOMIC DNA]</scope>
    <source>
        <strain evidence="8 9">DSM 21029</strain>
    </source>
</reference>
<dbReference type="Gene3D" id="1.20.120.1220">
    <property type="match status" value="1"/>
</dbReference>
<feature type="transmembrane region" description="Helical" evidence="6">
    <location>
        <begin position="37"/>
        <end position="55"/>
    </location>
</feature>
<evidence type="ECO:0000256" key="1">
    <source>
        <dbReference type="ARBA" id="ARBA00004651"/>
    </source>
</evidence>
<protein>
    <submittedName>
        <fullName evidence="8">Type IV leader peptidase family protein</fullName>
    </submittedName>
</protein>
<dbReference type="OrthoDB" id="5329005at2"/>
<dbReference type="GO" id="GO:0004190">
    <property type="term" value="F:aspartic-type endopeptidase activity"/>
    <property type="evidence" value="ECO:0007669"/>
    <property type="project" value="InterPro"/>
</dbReference>
<evidence type="ECO:0000256" key="3">
    <source>
        <dbReference type="ARBA" id="ARBA00022692"/>
    </source>
</evidence>
<feature type="transmembrane region" description="Helical" evidence="6">
    <location>
        <begin position="88"/>
        <end position="121"/>
    </location>
</feature>
<evidence type="ECO:0000256" key="2">
    <source>
        <dbReference type="ARBA" id="ARBA00022475"/>
    </source>
</evidence>
<sequence>MGWIFLSWALPVMLGLLLLSAGIEDARVREIANWKNATIALLAPLWWLAIGIAPWPGMIIQLGVALVVLALFCVAFHFGQMGGGDVKLIAALALWMPVLALIQLILVMSVVGGLITLLMVIDHRLSKRSGNPEIPYGVAIAIAGLFALHEPLLNHFV</sequence>